<proteinExistence type="predicted"/>
<accession>A0A9K3KGZ9</accession>
<keyword evidence="2" id="KW-1185">Reference proteome</keyword>
<organism evidence="1 2">
    <name type="scientific">Nitzschia inconspicua</name>
    <dbReference type="NCBI Taxonomy" id="303405"/>
    <lineage>
        <taxon>Eukaryota</taxon>
        <taxon>Sar</taxon>
        <taxon>Stramenopiles</taxon>
        <taxon>Ochrophyta</taxon>
        <taxon>Bacillariophyta</taxon>
        <taxon>Bacillariophyceae</taxon>
        <taxon>Bacillariophycidae</taxon>
        <taxon>Bacillariales</taxon>
        <taxon>Bacillariaceae</taxon>
        <taxon>Nitzschia</taxon>
    </lineage>
</organism>
<name>A0A9K3KGZ9_9STRA</name>
<sequence length="169" mass="17775">MIRSSRIPNILRKGLLTDNADPNTAIQTALLVTTDGELLGSTASTFISPDGTSKESIESLGTLIADIAVDYSRMGEEYAVLDMSQPGDSVTMSLAGNSNIRKNSHLQCLLLELELGLVGVSMCVGIDCMVIAIASPNAPLGMVKARLQAITEYVQEALSPLTAEAATYG</sequence>
<dbReference type="Proteomes" id="UP000693970">
    <property type="component" value="Unassembled WGS sequence"/>
</dbReference>
<evidence type="ECO:0000313" key="1">
    <source>
        <dbReference type="EMBL" id="KAG7343523.1"/>
    </source>
</evidence>
<protein>
    <submittedName>
        <fullName evidence="1">Uncharacterized protein</fullName>
    </submittedName>
</protein>
<gene>
    <name evidence="1" type="ORF">IV203_021468</name>
</gene>
<evidence type="ECO:0000313" key="2">
    <source>
        <dbReference type="Proteomes" id="UP000693970"/>
    </source>
</evidence>
<comment type="caution">
    <text evidence="1">The sequence shown here is derived from an EMBL/GenBank/DDBJ whole genome shotgun (WGS) entry which is preliminary data.</text>
</comment>
<reference evidence="1" key="2">
    <citation type="submission" date="2021-04" db="EMBL/GenBank/DDBJ databases">
        <authorList>
            <person name="Podell S."/>
        </authorList>
    </citation>
    <scope>NUCLEOTIDE SEQUENCE</scope>
    <source>
        <strain evidence="1">Hildebrandi</strain>
    </source>
</reference>
<dbReference type="EMBL" id="JAGRRH010000024">
    <property type="protein sequence ID" value="KAG7343523.1"/>
    <property type="molecule type" value="Genomic_DNA"/>
</dbReference>
<dbReference type="OrthoDB" id="271745at2759"/>
<reference evidence="1" key="1">
    <citation type="journal article" date="2021" name="Sci. Rep.">
        <title>Diploid genomic architecture of Nitzschia inconspicua, an elite biomass production diatom.</title>
        <authorList>
            <person name="Oliver A."/>
            <person name="Podell S."/>
            <person name="Pinowska A."/>
            <person name="Traller J.C."/>
            <person name="Smith S.R."/>
            <person name="McClure R."/>
            <person name="Beliaev A."/>
            <person name="Bohutskyi P."/>
            <person name="Hill E.A."/>
            <person name="Rabines A."/>
            <person name="Zheng H."/>
            <person name="Allen L.Z."/>
            <person name="Kuo A."/>
            <person name="Grigoriev I.V."/>
            <person name="Allen A.E."/>
            <person name="Hazlebeck D."/>
            <person name="Allen E.E."/>
        </authorList>
    </citation>
    <scope>NUCLEOTIDE SEQUENCE</scope>
    <source>
        <strain evidence="1">Hildebrandi</strain>
    </source>
</reference>
<dbReference type="AlphaFoldDB" id="A0A9K3KGZ9"/>